<reference evidence="2" key="1">
    <citation type="submission" date="2020-12" db="UniProtKB">
        <authorList>
            <consortium name="WormBaseParasite"/>
        </authorList>
    </citation>
    <scope>IDENTIFICATION</scope>
    <source>
        <strain evidence="2">MHco3</strain>
    </source>
</reference>
<dbReference type="Gene3D" id="3.60.10.10">
    <property type="entry name" value="Endonuclease/exonuclease/phosphatase"/>
    <property type="match status" value="1"/>
</dbReference>
<dbReference type="Proteomes" id="UP000025227">
    <property type="component" value="Unplaced"/>
</dbReference>
<dbReference type="PANTHER" id="PTHR23227">
    <property type="entry name" value="BUCENTAUR RELATED"/>
    <property type="match status" value="1"/>
</dbReference>
<dbReference type="InterPro" id="IPR027124">
    <property type="entry name" value="Swc5/CFDP1/2"/>
</dbReference>
<dbReference type="AlphaFoldDB" id="A0A7I4Z3I5"/>
<dbReference type="WBParaSite" id="HCON_00170090-00001">
    <property type="protein sequence ID" value="HCON_00170090-00001"/>
    <property type="gene ID" value="HCON_00170090"/>
</dbReference>
<dbReference type="InterPro" id="IPR036691">
    <property type="entry name" value="Endo/exonu/phosph_ase_sf"/>
</dbReference>
<dbReference type="PANTHER" id="PTHR23227:SF83">
    <property type="entry name" value="ENDONUCLEASE_EXONUCLEASE_PHOSPHATASE DOMAIN-CONTAINING PROTEIN"/>
    <property type="match status" value="1"/>
</dbReference>
<protein>
    <submittedName>
        <fullName evidence="2">Endo/exonuclease/phosphatase domain-containing protein</fullName>
    </submittedName>
</protein>
<organism evidence="1 2">
    <name type="scientific">Haemonchus contortus</name>
    <name type="common">Barber pole worm</name>
    <dbReference type="NCBI Taxonomy" id="6289"/>
    <lineage>
        <taxon>Eukaryota</taxon>
        <taxon>Metazoa</taxon>
        <taxon>Ecdysozoa</taxon>
        <taxon>Nematoda</taxon>
        <taxon>Chromadorea</taxon>
        <taxon>Rhabditida</taxon>
        <taxon>Rhabditina</taxon>
        <taxon>Rhabditomorpha</taxon>
        <taxon>Strongyloidea</taxon>
        <taxon>Trichostrongylidae</taxon>
        <taxon>Haemonchus</taxon>
    </lineage>
</organism>
<sequence>MKRRNTRVLCLQETRWKGAKGREIGKGVKPLYNGEDTKISSRIVAVRIGTKEEYWTIISVYAPQAGCPIYEKDKFYLSFDEAIRSVPEGDYLTIGGGLNGHIGSERRGQERIHGGRGVGVRNEEGKRVLDLAIAHNLAGCSIFFAKRKSQKVTYSSGGKETEIDHVLIRRSSLKTIKDIKSLAKTAVAKAKNTESDALYEKLYSREGEKFVFRLVKARHPATQDVGVVKSVRNSEGAS</sequence>
<dbReference type="SUPFAM" id="SSF56219">
    <property type="entry name" value="DNase I-like"/>
    <property type="match status" value="1"/>
</dbReference>
<keyword evidence="1" id="KW-1185">Reference proteome</keyword>
<name>A0A7I4Z3I5_HAECO</name>
<evidence type="ECO:0000313" key="1">
    <source>
        <dbReference type="Proteomes" id="UP000025227"/>
    </source>
</evidence>
<proteinExistence type="predicted"/>
<evidence type="ECO:0000313" key="2">
    <source>
        <dbReference type="WBParaSite" id="HCON_00170090-00001"/>
    </source>
</evidence>
<accession>A0A7I4Z3I5</accession>
<dbReference type="OMA" id="QERIHGG"/>
<dbReference type="OrthoDB" id="5827952at2759"/>